<evidence type="ECO:0008006" key="3">
    <source>
        <dbReference type="Google" id="ProtNLM"/>
    </source>
</evidence>
<name>D1AR89_SEBTE</name>
<protein>
    <recommendedName>
        <fullName evidence="3">Nitrogen regulatory protein P-II</fullName>
    </recommendedName>
</protein>
<proteinExistence type="predicted"/>
<gene>
    <name evidence="1" type="ordered locus">Sterm_0909</name>
</gene>
<dbReference type="Gene3D" id="3.30.70.120">
    <property type="match status" value="1"/>
</dbReference>
<organism evidence="1 2">
    <name type="scientific">Sebaldella termitidis (strain ATCC 33386 / NCTC 11300)</name>
    <dbReference type="NCBI Taxonomy" id="526218"/>
    <lineage>
        <taxon>Bacteria</taxon>
        <taxon>Fusobacteriati</taxon>
        <taxon>Fusobacteriota</taxon>
        <taxon>Fusobacteriia</taxon>
        <taxon>Fusobacteriales</taxon>
        <taxon>Leptotrichiaceae</taxon>
        <taxon>Sebaldella</taxon>
    </lineage>
</organism>
<sequence>MDKFDEKKKMILEKIGKFKLYLLVTIVDRDRAKKVNEVLAEKSIKSQFLWFAEGTAKSEILDLLGLGSVDKAVMLNILPDNMVGELASSLSDKLKLEKPGKGIVFAIPLSGAGAPELQKINEGKWKKWQNEMEKEVEQMNINISHDLIVAVINQGDSEKLMTAARTAGARGGTMFHALKMGVGEAEKFFGISVQQKKDIVAIITKRENKESIMKAINQFCDGENKAVVFSLPVDNVFGIA</sequence>
<dbReference type="EMBL" id="CP001739">
    <property type="protein sequence ID" value="ACZ07777.1"/>
    <property type="molecule type" value="Genomic_DNA"/>
</dbReference>
<dbReference type="RefSeq" id="WP_012860373.1">
    <property type="nucleotide sequence ID" value="NC_013517.1"/>
</dbReference>
<dbReference type="InterPro" id="IPR015867">
    <property type="entry name" value="N-reg_PII/ATP_PRibTrfase_C"/>
</dbReference>
<keyword evidence="2" id="KW-1185">Reference proteome</keyword>
<reference evidence="1 2" key="2">
    <citation type="journal article" date="2010" name="Stand. Genomic Sci.">
        <title>Complete genome sequence of Sebaldella termitidis type strain (NCTC 11300).</title>
        <authorList>
            <person name="Harmon-Smith M."/>
            <person name="Celia L."/>
            <person name="Chertkov O."/>
            <person name="Lapidus A."/>
            <person name="Copeland A."/>
            <person name="Glavina Del Rio T."/>
            <person name="Nolan M."/>
            <person name="Lucas S."/>
            <person name="Tice H."/>
            <person name="Cheng J.F."/>
            <person name="Han C."/>
            <person name="Detter J.C."/>
            <person name="Bruce D."/>
            <person name="Goodwin L."/>
            <person name="Pitluck S."/>
            <person name="Pati A."/>
            <person name="Liolios K."/>
            <person name="Ivanova N."/>
            <person name="Mavromatis K."/>
            <person name="Mikhailova N."/>
            <person name="Chen A."/>
            <person name="Palaniappan K."/>
            <person name="Land M."/>
            <person name="Hauser L."/>
            <person name="Chang Y.J."/>
            <person name="Jeffries C.D."/>
            <person name="Brettin T."/>
            <person name="Goker M."/>
            <person name="Beck B."/>
            <person name="Bristow J."/>
            <person name="Eisen J.A."/>
            <person name="Markowitz V."/>
            <person name="Hugenholtz P."/>
            <person name="Kyrpides N.C."/>
            <person name="Klenk H.P."/>
            <person name="Chen F."/>
        </authorList>
    </citation>
    <scope>NUCLEOTIDE SEQUENCE [LARGE SCALE GENOMIC DNA]</scope>
    <source>
        <strain evidence="2">ATCC 33386 / NCTC 11300</strain>
    </source>
</reference>
<dbReference type="AlphaFoldDB" id="D1AR89"/>
<dbReference type="InterPro" id="IPR011322">
    <property type="entry name" value="N-reg_PII-like_a/b"/>
</dbReference>
<accession>D1AR89</accession>
<dbReference type="SUPFAM" id="SSF54913">
    <property type="entry name" value="GlnB-like"/>
    <property type="match status" value="2"/>
</dbReference>
<dbReference type="KEGG" id="str:Sterm_0909"/>
<evidence type="ECO:0000313" key="2">
    <source>
        <dbReference type="Proteomes" id="UP000000845"/>
    </source>
</evidence>
<reference evidence="2" key="1">
    <citation type="submission" date="2009-09" db="EMBL/GenBank/DDBJ databases">
        <title>The complete chromosome of Sebaldella termitidis ATCC 33386.</title>
        <authorList>
            <consortium name="US DOE Joint Genome Institute (JGI-PGF)"/>
            <person name="Lucas S."/>
            <person name="Copeland A."/>
            <person name="Lapidus A."/>
            <person name="Glavina del Rio T."/>
            <person name="Dalin E."/>
            <person name="Tice H."/>
            <person name="Bruce D."/>
            <person name="Goodwin L."/>
            <person name="Pitluck S."/>
            <person name="Kyrpides N."/>
            <person name="Mavromatis K."/>
            <person name="Ivanova N."/>
            <person name="Mikhailova N."/>
            <person name="Sims D."/>
            <person name="Meincke L."/>
            <person name="Brettin T."/>
            <person name="Detter J.C."/>
            <person name="Han C."/>
            <person name="Larimer F."/>
            <person name="Land M."/>
            <person name="Hauser L."/>
            <person name="Markowitz V."/>
            <person name="Cheng J.F."/>
            <person name="Hugenholtz P."/>
            <person name="Woyke T."/>
            <person name="Wu D."/>
            <person name="Eisen J.A."/>
        </authorList>
    </citation>
    <scope>NUCLEOTIDE SEQUENCE [LARGE SCALE GENOMIC DNA]</scope>
    <source>
        <strain evidence="2">ATCC 33386 / NCTC 11300</strain>
    </source>
</reference>
<dbReference type="Proteomes" id="UP000000845">
    <property type="component" value="Chromosome"/>
</dbReference>
<evidence type="ECO:0000313" key="1">
    <source>
        <dbReference type="EMBL" id="ACZ07777.1"/>
    </source>
</evidence>
<dbReference type="STRING" id="526218.Sterm_0909"/>
<dbReference type="eggNOG" id="COG0347">
    <property type="taxonomic scope" value="Bacteria"/>
</dbReference>
<dbReference type="HOGENOM" id="CLU_102878_0_0_0"/>